<feature type="region of interest" description="Disordered" evidence="10">
    <location>
        <begin position="1"/>
        <end position="103"/>
    </location>
</feature>
<evidence type="ECO:0000256" key="5">
    <source>
        <dbReference type="ARBA" id="ARBA00022771"/>
    </source>
</evidence>
<organism evidence="12 13">
    <name type="scientific">Ranitomeya imitator</name>
    <name type="common">mimic poison frog</name>
    <dbReference type="NCBI Taxonomy" id="111125"/>
    <lineage>
        <taxon>Eukaryota</taxon>
        <taxon>Metazoa</taxon>
        <taxon>Chordata</taxon>
        <taxon>Craniata</taxon>
        <taxon>Vertebrata</taxon>
        <taxon>Euteleostomi</taxon>
        <taxon>Amphibia</taxon>
        <taxon>Batrachia</taxon>
        <taxon>Anura</taxon>
        <taxon>Neobatrachia</taxon>
        <taxon>Hyloidea</taxon>
        <taxon>Dendrobatidae</taxon>
        <taxon>Dendrobatinae</taxon>
        <taxon>Ranitomeya</taxon>
    </lineage>
</organism>
<feature type="compositionally biased region" description="Basic residues" evidence="10">
    <location>
        <begin position="38"/>
        <end position="53"/>
    </location>
</feature>
<dbReference type="PANTHER" id="PTHR23240">
    <property type="entry name" value="DNA CROSS-LINK REPAIR PROTEIN PSO2/SNM1-RELATED"/>
    <property type="match status" value="1"/>
</dbReference>
<proteinExistence type="inferred from homology"/>
<keyword evidence="7 9" id="KW-0234">DNA repair</keyword>
<dbReference type="Proteomes" id="UP001176940">
    <property type="component" value="Unassembled WGS sequence"/>
</dbReference>
<keyword evidence="8" id="KW-0539">Nucleus</keyword>
<dbReference type="Gene3D" id="3.40.50.12650">
    <property type="match status" value="1"/>
</dbReference>
<evidence type="ECO:0000256" key="7">
    <source>
        <dbReference type="ARBA" id="ARBA00023204"/>
    </source>
</evidence>
<dbReference type="InterPro" id="IPR036866">
    <property type="entry name" value="RibonucZ/Hydroxyglut_hydro"/>
</dbReference>
<evidence type="ECO:0000256" key="6">
    <source>
        <dbReference type="ARBA" id="ARBA00022833"/>
    </source>
</evidence>
<feature type="domain" description="UBZ4-type" evidence="11">
    <location>
        <begin position="101"/>
        <end position="131"/>
    </location>
</feature>
<keyword evidence="3" id="KW-0479">Metal-binding</keyword>
<evidence type="ECO:0000256" key="4">
    <source>
        <dbReference type="ARBA" id="ARBA00022763"/>
    </source>
</evidence>
<feature type="compositionally biased region" description="Polar residues" evidence="10">
    <location>
        <begin position="228"/>
        <end position="239"/>
    </location>
</feature>
<evidence type="ECO:0000256" key="8">
    <source>
        <dbReference type="ARBA" id="ARBA00023242"/>
    </source>
</evidence>
<name>A0ABN9LNP6_9NEOB</name>
<evidence type="ECO:0000313" key="13">
    <source>
        <dbReference type="Proteomes" id="UP001176940"/>
    </source>
</evidence>
<feature type="region of interest" description="Disordered" evidence="10">
    <location>
        <begin position="272"/>
        <end position="322"/>
    </location>
</feature>
<protein>
    <recommendedName>
        <fullName evidence="11">UBZ4-type domain-containing protein</fullName>
    </recommendedName>
</protein>
<keyword evidence="13" id="KW-1185">Reference proteome</keyword>
<feature type="region of interest" description="Disordered" evidence="10">
    <location>
        <begin position="203"/>
        <end position="239"/>
    </location>
</feature>
<comment type="caution">
    <text evidence="12">The sequence shown here is derived from an EMBL/GenBank/DDBJ whole genome shotgun (WGS) entry which is preliminary data.</text>
</comment>
<dbReference type="SUPFAM" id="SSF56281">
    <property type="entry name" value="Metallo-hydrolase/oxidoreductase"/>
    <property type="match status" value="1"/>
</dbReference>
<evidence type="ECO:0000259" key="11">
    <source>
        <dbReference type="PROSITE" id="PS51908"/>
    </source>
</evidence>
<dbReference type="Pfam" id="PF07522">
    <property type="entry name" value="DRMBL"/>
    <property type="match status" value="1"/>
</dbReference>
<keyword evidence="5 9" id="KW-0863">Zinc-finger</keyword>
<evidence type="ECO:0000256" key="9">
    <source>
        <dbReference type="PROSITE-ProRule" id="PRU01256"/>
    </source>
</evidence>
<feature type="compositionally biased region" description="Polar residues" evidence="10">
    <location>
        <begin position="397"/>
        <end position="413"/>
    </location>
</feature>
<feature type="region of interest" description="Disordered" evidence="10">
    <location>
        <begin position="377"/>
        <end position="413"/>
    </location>
</feature>
<reference evidence="12" key="1">
    <citation type="submission" date="2023-07" db="EMBL/GenBank/DDBJ databases">
        <authorList>
            <person name="Stuckert A."/>
        </authorList>
    </citation>
    <scope>NUCLEOTIDE SEQUENCE</scope>
</reference>
<dbReference type="PROSITE" id="PS51908">
    <property type="entry name" value="ZF_UBZ4"/>
    <property type="match status" value="1"/>
</dbReference>
<dbReference type="Gene3D" id="3.60.15.10">
    <property type="entry name" value="Ribonuclease Z/Hydroxyacylglutathione hydrolase-like"/>
    <property type="match status" value="1"/>
</dbReference>
<dbReference type="InterPro" id="IPR006642">
    <property type="entry name" value="Rad18_UBZ4"/>
</dbReference>
<sequence length="939" mass="103127">MSDNEDDIWDYKSLQKPRDGVVDKAGSPKPAGKSGSQAKRRSNRRRNAPKKAKNAQSCPPPAPELTVQGPGSQEAVPSTPKRGKAESVKTPTPETPQNGHSGHCPSCQMPFSILLVQTPRWHVSECLDAPSTAQTECPDGFCCSSSFPSHYKRYSHFLLAQSRAVDQLWISPPCTPDLTLPGADKSSVSNSLIPSISKEVTKLNLPKSQSPSSSQESARRTSLDVWLSSPSKASQETANHITADRCYPVPLRDPGVCDSAISYSPVVSDQELFSDDEGDVPTSGRTPRPIRSPMNDTKAVEIPPQCNTSYQPPRHDNGGSACVRTRSGEDYWSRCRTPVSGVREWPPEQLYPAGAADLSSDDQLLIDLIKTEEVAASAVNSQPRAPIPQRTVDAEPPTSQSQERFTQGSQAMASVSSKAKKQMDLGVFFGLKPKVVKAAAEVKVPLKMKSLNAVASQSEKPQRKRKATSSLGDAGGEVGNVHEIPVLTATETQKRGGKRFRQNSTTEQGGRGRKQCPFYKKIPGTGFAVDAFQYGEIDGCSAYFLTHFHSDHYGGLTKKFRFPIYCSKDLYTVRAGRHWLHQLHDGTAVITCQCSTPSVRWPPASSGADVTGPPLYTCLRDIDVPTVIVLVFSRSRGNLVQTKLRVEKEFITCLPMYTECLVNGIKVVLLDANHCPGAVLLLFILPNGTTILHTGDFRAETSMERYPALLGRKIHTLYLDTTYCSPEYTFPPQQETVQFAVNAAFEMVTLHPRTLVVCGTYSIGKEKVFFGNALLLGKPGAIVTPAESIADVLGCKVCMSQDKYKTMQCLESAEIRALVTTDWHSTALHVLPMMQVNFKGLAAHLNKFSGKYDRVLAFKPTGWTYSAGCSSVAEIRPEIRGKITMYGIPYSEHSSFSEMKRFVQFIKPQKIIPTVNVGSWKSRTAMERYFAEWLSESKK</sequence>
<evidence type="ECO:0000256" key="2">
    <source>
        <dbReference type="ARBA" id="ARBA00010304"/>
    </source>
</evidence>
<evidence type="ECO:0000313" key="12">
    <source>
        <dbReference type="EMBL" id="CAJ0946713.1"/>
    </source>
</evidence>
<evidence type="ECO:0000256" key="3">
    <source>
        <dbReference type="ARBA" id="ARBA00022723"/>
    </source>
</evidence>
<feature type="compositionally biased region" description="Polar residues" evidence="10">
    <location>
        <begin position="89"/>
        <end position="100"/>
    </location>
</feature>
<gene>
    <name evidence="12" type="ORF">RIMI_LOCUS11397089</name>
</gene>
<dbReference type="PANTHER" id="PTHR23240:SF6">
    <property type="entry name" value="DNA CROSS-LINK REPAIR 1A PROTEIN"/>
    <property type="match status" value="1"/>
</dbReference>
<dbReference type="EMBL" id="CAUEEQ010025733">
    <property type="protein sequence ID" value="CAJ0946713.1"/>
    <property type="molecule type" value="Genomic_DNA"/>
</dbReference>
<evidence type="ECO:0000256" key="1">
    <source>
        <dbReference type="ARBA" id="ARBA00004123"/>
    </source>
</evidence>
<comment type="subcellular location">
    <subcellularLocation>
        <location evidence="1">Nucleus</location>
    </subcellularLocation>
</comment>
<keyword evidence="4 9" id="KW-0227">DNA damage</keyword>
<comment type="similarity">
    <text evidence="2">Belongs to the DNA repair metallo-beta-lactamase (DRMBL) family.</text>
</comment>
<evidence type="ECO:0000256" key="10">
    <source>
        <dbReference type="SAM" id="MobiDB-lite"/>
    </source>
</evidence>
<dbReference type="InterPro" id="IPR011084">
    <property type="entry name" value="DRMBL"/>
</dbReference>
<keyword evidence="6" id="KW-0862">Zinc</keyword>
<accession>A0ABN9LNP6</accession>
<feature type="region of interest" description="Disordered" evidence="10">
    <location>
        <begin position="453"/>
        <end position="515"/>
    </location>
</feature>